<feature type="transmembrane region" description="Helical" evidence="7">
    <location>
        <begin position="95"/>
        <end position="119"/>
    </location>
</feature>
<dbReference type="Pfam" id="PF00528">
    <property type="entry name" value="BPD_transp_1"/>
    <property type="match status" value="1"/>
</dbReference>
<dbReference type="CDD" id="cd06261">
    <property type="entry name" value="TM_PBP2"/>
    <property type="match status" value="1"/>
</dbReference>
<gene>
    <name evidence="9" type="ORF">HDA32_002969</name>
</gene>
<sequence length="290" mass="30496">MSDTTMNDTPRTQAAEKVRRLRRSFSPGLGGLLALGFVGICAVTSVLVPSLPLADPNAQDIGRALVPPSAENRLGTDQLGRDLLSRLLWGTRTSMLAAFTAVAVAAAIGVPLGLVAGYFRGWVDAVTGRVADMFLTVPALILLLMVQTALQTGIQGQMVTLGVILAPRVHRIVRAETVGLAHQPFMVAGRMSGCSHLRIVWRYLLPGVRAQAMVQVSYLLGLSLVIEAGISFLGIGVRPPDASLGTLLTGAAAMLSSEPRVVLIPAAVLTALILSLNLLGDAATKESEYE</sequence>
<dbReference type="SUPFAM" id="SSF161098">
    <property type="entry name" value="MetI-like"/>
    <property type="match status" value="1"/>
</dbReference>
<dbReference type="PANTHER" id="PTHR43386:SF25">
    <property type="entry name" value="PEPTIDE ABC TRANSPORTER PERMEASE PROTEIN"/>
    <property type="match status" value="1"/>
</dbReference>
<accession>A0A852TUY9</accession>
<evidence type="ECO:0000256" key="7">
    <source>
        <dbReference type="RuleBase" id="RU363032"/>
    </source>
</evidence>
<dbReference type="PROSITE" id="PS50928">
    <property type="entry name" value="ABC_TM1"/>
    <property type="match status" value="1"/>
</dbReference>
<keyword evidence="10" id="KW-1185">Reference proteome</keyword>
<dbReference type="AlphaFoldDB" id="A0A852TUY9"/>
<keyword evidence="6 7" id="KW-0472">Membrane</keyword>
<evidence type="ECO:0000256" key="5">
    <source>
        <dbReference type="ARBA" id="ARBA00022989"/>
    </source>
</evidence>
<evidence type="ECO:0000256" key="1">
    <source>
        <dbReference type="ARBA" id="ARBA00004651"/>
    </source>
</evidence>
<name>A0A852TUY9_9ACTN</name>
<dbReference type="InterPro" id="IPR050366">
    <property type="entry name" value="BP-dependent_transpt_permease"/>
</dbReference>
<proteinExistence type="inferred from homology"/>
<feature type="transmembrane region" description="Helical" evidence="7">
    <location>
        <begin position="29"/>
        <end position="48"/>
    </location>
</feature>
<evidence type="ECO:0000313" key="10">
    <source>
        <dbReference type="Proteomes" id="UP000589036"/>
    </source>
</evidence>
<feature type="transmembrane region" description="Helical" evidence="7">
    <location>
        <begin position="216"/>
        <end position="237"/>
    </location>
</feature>
<evidence type="ECO:0000256" key="6">
    <source>
        <dbReference type="ARBA" id="ARBA00023136"/>
    </source>
</evidence>
<dbReference type="GO" id="GO:0005886">
    <property type="term" value="C:plasma membrane"/>
    <property type="evidence" value="ECO:0007669"/>
    <property type="project" value="UniProtKB-SubCell"/>
</dbReference>
<dbReference type="GO" id="GO:0055085">
    <property type="term" value="P:transmembrane transport"/>
    <property type="evidence" value="ECO:0007669"/>
    <property type="project" value="InterPro"/>
</dbReference>
<keyword evidence="5 7" id="KW-1133">Transmembrane helix</keyword>
<protein>
    <submittedName>
        <fullName evidence="9">Peptide/nickel transport system permease protein</fullName>
    </submittedName>
</protein>
<dbReference type="Proteomes" id="UP000589036">
    <property type="component" value="Unassembled WGS sequence"/>
</dbReference>
<dbReference type="RefSeq" id="WP_179643730.1">
    <property type="nucleotide sequence ID" value="NZ_BAAAYY010000003.1"/>
</dbReference>
<feature type="transmembrane region" description="Helical" evidence="7">
    <location>
        <begin position="262"/>
        <end position="280"/>
    </location>
</feature>
<dbReference type="InterPro" id="IPR000515">
    <property type="entry name" value="MetI-like"/>
</dbReference>
<dbReference type="Gene3D" id="1.10.3720.10">
    <property type="entry name" value="MetI-like"/>
    <property type="match status" value="1"/>
</dbReference>
<keyword evidence="2 7" id="KW-0813">Transport</keyword>
<evidence type="ECO:0000256" key="4">
    <source>
        <dbReference type="ARBA" id="ARBA00022692"/>
    </source>
</evidence>
<evidence type="ECO:0000313" key="9">
    <source>
        <dbReference type="EMBL" id="NYE47849.1"/>
    </source>
</evidence>
<comment type="subcellular location">
    <subcellularLocation>
        <location evidence="1 7">Cell membrane</location>
        <topology evidence="1 7">Multi-pass membrane protein</topology>
    </subcellularLocation>
</comment>
<dbReference type="PANTHER" id="PTHR43386">
    <property type="entry name" value="OLIGOPEPTIDE TRANSPORT SYSTEM PERMEASE PROTEIN APPC"/>
    <property type="match status" value="1"/>
</dbReference>
<keyword evidence="3" id="KW-1003">Cell membrane</keyword>
<keyword evidence="4 7" id="KW-0812">Transmembrane</keyword>
<evidence type="ECO:0000256" key="3">
    <source>
        <dbReference type="ARBA" id="ARBA00022475"/>
    </source>
</evidence>
<comment type="caution">
    <text evidence="9">The sequence shown here is derived from an EMBL/GenBank/DDBJ whole genome shotgun (WGS) entry which is preliminary data.</text>
</comment>
<comment type="similarity">
    <text evidence="7">Belongs to the binding-protein-dependent transport system permease family.</text>
</comment>
<dbReference type="EMBL" id="JACCCC010000001">
    <property type="protein sequence ID" value="NYE47849.1"/>
    <property type="molecule type" value="Genomic_DNA"/>
</dbReference>
<feature type="domain" description="ABC transmembrane type-1" evidence="8">
    <location>
        <begin position="91"/>
        <end position="280"/>
    </location>
</feature>
<reference evidence="9 10" key="1">
    <citation type="submission" date="2020-07" db="EMBL/GenBank/DDBJ databases">
        <title>Sequencing the genomes of 1000 actinobacteria strains.</title>
        <authorList>
            <person name="Klenk H.-P."/>
        </authorList>
    </citation>
    <scope>NUCLEOTIDE SEQUENCE [LARGE SCALE GENOMIC DNA]</scope>
    <source>
        <strain evidence="9 10">CXB654</strain>
    </source>
</reference>
<organism evidence="9 10">
    <name type="scientific">Spinactinospora alkalitolerans</name>
    <dbReference type="NCBI Taxonomy" id="687207"/>
    <lineage>
        <taxon>Bacteria</taxon>
        <taxon>Bacillati</taxon>
        <taxon>Actinomycetota</taxon>
        <taxon>Actinomycetes</taxon>
        <taxon>Streptosporangiales</taxon>
        <taxon>Nocardiopsidaceae</taxon>
        <taxon>Spinactinospora</taxon>
    </lineage>
</organism>
<evidence type="ECO:0000259" key="8">
    <source>
        <dbReference type="PROSITE" id="PS50928"/>
    </source>
</evidence>
<evidence type="ECO:0000256" key="2">
    <source>
        <dbReference type="ARBA" id="ARBA00022448"/>
    </source>
</evidence>
<dbReference type="InterPro" id="IPR035906">
    <property type="entry name" value="MetI-like_sf"/>
</dbReference>